<dbReference type="FunFam" id="3.30.70.260:FF:000012">
    <property type="entry name" value="Prephenate dehydratase"/>
    <property type="match status" value="1"/>
</dbReference>
<keyword evidence="11" id="KW-0057">Aromatic amino acid biosynthesis</keyword>
<evidence type="ECO:0000256" key="4">
    <source>
        <dbReference type="ARBA" id="ARBA00004741"/>
    </source>
</evidence>
<dbReference type="NCBIfam" id="TIGR01807">
    <property type="entry name" value="CM_P2"/>
    <property type="match status" value="1"/>
</dbReference>
<dbReference type="InterPro" id="IPR018528">
    <property type="entry name" value="Preph_deHydtase_CS"/>
</dbReference>
<dbReference type="Pfam" id="PF01842">
    <property type="entry name" value="ACT"/>
    <property type="match status" value="1"/>
</dbReference>
<reference evidence="25" key="1">
    <citation type="submission" date="2015-05" db="EMBL/GenBank/DDBJ databases">
        <title>Draft genome of Nitrosomonas communis strain Nm2.</title>
        <authorList>
            <person name="Kozlowski J.A."/>
            <person name="Kits K.D."/>
            <person name="Stein L.Y."/>
        </authorList>
    </citation>
    <scope>NUCLEOTIDE SEQUENCE [LARGE SCALE GENOMIC DNA]</scope>
    <source>
        <strain evidence="25">Nm2</strain>
    </source>
</reference>
<dbReference type="OrthoDB" id="9802281at2"/>
<feature type="domain" description="Chorismate mutase" evidence="20">
    <location>
        <begin position="1"/>
        <end position="86"/>
    </location>
</feature>
<dbReference type="PANTHER" id="PTHR21022:SF19">
    <property type="entry name" value="PREPHENATE DEHYDRATASE-RELATED"/>
    <property type="match status" value="1"/>
</dbReference>
<dbReference type="InterPro" id="IPR045865">
    <property type="entry name" value="ACT-like_dom_sf"/>
</dbReference>
<dbReference type="Gene3D" id="1.20.59.10">
    <property type="entry name" value="Chorismate mutase"/>
    <property type="match status" value="1"/>
</dbReference>
<dbReference type="InterPro" id="IPR010957">
    <property type="entry name" value="G/b/e-P-prot_chorismate_mutase"/>
</dbReference>
<evidence type="ECO:0000256" key="9">
    <source>
        <dbReference type="ARBA" id="ARBA00022490"/>
    </source>
</evidence>
<dbReference type="Pfam" id="PF01817">
    <property type="entry name" value="CM_2"/>
    <property type="match status" value="1"/>
</dbReference>
<evidence type="ECO:0000256" key="12">
    <source>
        <dbReference type="ARBA" id="ARBA00023222"/>
    </source>
</evidence>
<dbReference type="Proteomes" id="UP000034156">
    <property type="component" value="Chromosome"/>
</dbReference>
<dbReference type="CDD" id="cd13630">
    <property type="entry name" value="PBP2_PDT_1"/>
    <property type="match status" value="1"/>
</dbReference>
<dbReference type="Proteomes" id="UP000324176">
    <property type="component" value="Unassembled WGS sequence"/>
</dbReference>
<evidence type="ECO:0000256" key="1">
    <source>
        <dbReference type="ARBA" id="ARBA00000824"/>
    </source>
</evidence>
<dbReference type="UniPathway" id="UPA00120">
    <property type="reaction ID" value="UER00203"/>
</dbReference>
<dbReference type="SMART" id="SM00830">
    <property type="entry name" value="CM_2"/>
    <property type="match status" value="1"/>
</dbReference>
<dbReference type="InterPro" id="IPR008242">
    <property type="entry name" value="Chor_mutase/pphenate_deHydtase"/>
</dbReference>
<comment type="pathway">
    <text evidence="5">Metabolic intermediate biosynthesis; prephenate biosynthesis; prephenate from chorismate: step 1/1.</text>
</comment>
<evidence type="ECO:0000256" key="18">
    <source>
        <dbReference type="ARBA" id="ARBA00047848"/>
    </source>
</evidence>
<evidence type="ECO:0000256" key="16">
    <source>
        <dbReference type="ARBA" id="ARBA00031175"/>
    </source>
</evidence>
<comment type="catalytic activity">
    <reaction evidence="18">
        <text>prephenate + H(+) = 3-phenylpyruvate + CO2 + H2O</text>
        <dbReference type="Rhea" id="RHEA:21648"/>
        <dbReference type="ChEBI" id="CHEBI:15377"/>
        <dbReference type="ChEBI" id="CHEBI:15378"/>
        <dbReference type="ChEBI" id="CHEBI:16526"/>
        <dbReference type="ChEBI" id="CHEBI:18005"/>
        <dbReference type="ChEBI" id="CHEBI:29934"/>
        <dbReference type="EC" id="4.2.1.51"/>
    </reaction>
</comment>
<dbReference type="Gene3D" id="3.30.70.260">
    <property type="match status" value="1"/>
</dbReference>
<dbReference type="EC" id="5.4.99.5" evidence="6"/>
<evidence type="ECO:0000256" key="14">
    <source>
        <dbReference type="ARBA" id="ARBA00023239"/>
    </source>
</evidence>
<dbReference type="NCBIfam" id="NF008865">
    <property type="entry name" value="PRK11898.1"/>
    <property type="match status" value="1"/>
</dbReference>
<feature type="domain" description="Prephenate dehydratase" evidence="21">
    <location>
        <begin position="86"/>
        <end position="264"/>
    </location>
</feature>
<proteinExistence type="predicted"/>
<evidence type="ECO:0000259" key="22">
    <source>
        <dbReference type="PROSITE" id="PS51671"/>
    </source>
</evidence>
<dbReference type="SUPFAM" id="SSF48600">
    <property type="entry name" value="Chorismate mutase II"/>
    <property type="match status" value="1"/>
</dbReference>
<dbReference type="FunFam" id="3.40.190.10:FF:000029">
    <property type="entry name" value="Chorismate mutase/Prephenate dehydratase"/>
    <property type="match status" value="1"/>
</dbReference>
<dbReference type="UniPathway" id="UPA00121">
    <property type="reaction ID" value="UER00345"/>
</dbReference>
<dbReference type="GO" id="GO:0004664">
    <property type="term" value="F:prephenate dehydratase activity"/>
    <property type="evidence" value="ECO:0007669"/>
    <property type="project" value="UniProtKB-EC"/>
</dbReference>
<dbReference type="KEGG" id="nco:AAW31_16760"/>
<reference evidence="24 26" key="3">
    <citation type="submission" date="2019-07" db="EMBL/GenBank/DDBJ databases">
        <title>Active sludge and wastewater microbial communities from Klosterneuburg, Austria.</title>
        <authorList>
            <person name="Wagner M."/>
        </authorList>
    </citation>
    <scope>NUCLEOTIDE SEQUENCE [LARGE SCALE GENOMIC DNA]</scope>
    <source>
        <strain evidence="24 26">Nm2</strain>
    </source>
</reference>
<dbReference type="InterPro" id="IPR002701">
    <property type="entry name" value="CM_II_prokaryot"/>
</dbReference>
<dbReference type="RefSeq" id="WP_046851119.1">
    <property type="nucleotide sequence ID" value="NZ_CP011451.1"/>
</dbReference>
<comment type="function">
    <text evidence="2">Catalyzes the Claisen rearrangement of chorismate to prephenate and the decarboxylation/dehydration of prephenate to phenylpyruvate.</text>
</comment>
<dbReference type="InterPro" id="IPR036979">
    <property type="entry name" value="CM_dom_sf"/>
</dbReference>
<dbReference type="SUPFAM" id="SSF55021">
    <property type="entry name" value="ACT-like"/>
    <property type="match status" value="1"/>
</dbReference>
<keyword evidence="14" id="KW-0456">Lyase</keyword>
<comment type="subcellular location">
    <subcellularLocation>
        <location evidence="3">Cytoplasm</location>
    </subcellularLocation>
</comment>
<protein>
    <recommendedName>
        <fullName evidence="8">Bifunctional chorismate mutase/prephenate dehydratase</fullName>
        <ecNumber evidence="7">4.2.1.51</ecNumber>
        <ecNumber evidence="6">5.4.99.5</ecNumber>
    </recommendedName>
    <alternativeName>
        <fullName evidence="17">Chorismate mutase-prephenate dehydratase</fullName>
    </alternativeName>
    <alternativeName>
        <fullName evidence="16">p-protein</fullName>
    </alternativeName>
</protein>
<dbReference type="PROSITE" id="PS00858">
    <property type="entry name" value="PREPHENATE_DEHYDR_2"/>
    <property type="match status" value="1"/>
</dbReference>
<dbReference type="Pfam" id="PF00800">
    <property type="entry name" value="PDT"/>
    <property type="match status" value="1"/>
</dbReference>
<evidence type="ECO:0000256" key="13">
    <source>
        <dbReference type="ARBA" id="ARBA00023235"/>
    </source>
</evidence>
<dbReference type="InterPro" id="IPR036263">
    <property type="entry name" value="Chorismate_II_sf"/>
</dbReference>
<dbReference type="AlphaFoldDB" id="A0A0F7KJG9"/>
<dbReference type="Gene3D" id="3.40.190.10">
    <property type="entry name" value="Periplasmic binding protein-like II"/>
    <property type="match status" value="2"/>
</dbReference>
<evidence type="ECO:0000259" key="21">
    <source>
        <dbReference type="PROSITE" id="PS51171"/>
    </source>
</evidence>
<evidence type="ECO:0000256" key="8">
    <source>
        <dbReference type="ARBA" id="ARBA00014401"/>
    </source>
</evidence>
<dbReference type="CDD" id="cd04905">
    <property type="entry name" value="ACT_CM-PDT"/>
    <property type="match status" value="1"/>
</dbReference>
<evidence type="ECO:0000313" key="26">
    <source>
        <dbReference type="Proteomes" id="UP000324176"/>
    </source>
</evidence>
<evidence type="ECO:0000256" key="6">
    <source>
        <dbReference type="ARBA" id="ARBA00012404"/>
    </source>
</evidence>
<evidence type="ECO:0000313" key="25">
    <source>
        <dbReference type="Proteomes" id="UP000034156"/>
    </source>
</evidence>
<evidence type="ECO:0000256" key="5">
    <source>
        <dbReference type="ARBA" id="ARBA00004817"/>
    </source>
</evidence>
<evidence type="ECO:0000313" key="23">
    <source>
        <dbReference type="EMBL" id="AKH39094.1"/>
    </source>
</evidence>
<accession>A0A0F7KJG9</accession>
<keyword evidence="9" id="KW-0963">Cytoplasm</keyword>
<feature type="domain" description="ACT" evidence="22">
    <location>
        <begin position="276"/>
        <end position="353"/>
    </location>
</feature>
<dbReference type="PROSITE" id="PS51171">
    <property type="entry name" value="PREPHENATE_DEHYDR_3"/>
    <property type="match status" value="1"/>
</dbReference>
<gene>
    <name evidence="23" type="ORF">AAW31_16760</name>
    <name evidence="24" type="ORF">BCL69_106311</name>
</gene>
<comment type="pathway">
    <text evidence="4">Amino-acid biosynthesis; L-phenylalanine biosynthesis; phenylpyruvate from prephenate: step 1/1.</text>
</comment>
<comment type="catalytic activity">
    <reaction evidence="1">
        <text>chorismate = prephenate</text>
        <dbReference type="Rhea" id="RHEA:13897"/>
        <dbReference type="ChEBI" id="CHEBI:29748"/>
        <dbReference type="ChEBI" id="CHEBI:29934"/>
        <dbReference type="EC" id="5.4.99.5"/>
    </reaction>
</comment>
<organism evidence="23 25">
    <name type="scientific">Nitrosomonas communis</name>
    <dbReference type="NCBI Taxonomy" id="44574"/>
    <lineage>
        <taxon>Bacteria</taxon>
        <taxon>Pseudomonadati</taxon>
        <taxon>Pseudomonadota</taxon>
        <taxon>Betaproteobacteria</taxon>
        <taxon>Nitrosomonadales</taxon>
        <taxon>Nitrosomonadaceae</taxon>
        <taxon>Nitrosomonas</taxon>
    </lineage>
</organism>
<evidence type="ECO:0000256" key="3">
    <source>
        <dbReference type="ARBA" id="ARBA00004496"/>
    </source>
</evidence>
<keyword evidence="12" id="KW-0584">Phenylalanine biosynthesis</keyword>
<dbReference type="SUPFAM" id="SSF53850">
    <property type="entry name" value="Periplasmic binding protein-like II"/>
    <property type="match status" value="1"/>
</dbReference>
<dbReference type="PIRSF" id="PIRSF001500">
    <property type="entry name" value="Chor_mut_pdt_Ppr"/>
    <property type="match status" value="1"/>
</dbReference>
<dbReference type="EMBL" id="CP011451">
    <property type="protein sequence ID" value="AKH39094.1"/>
    <property type="molecule type" value="Genomic_DNA"/>
</dbReference>
<dbReference type="GO" id="GO:0009094">
    <property type="term" value="P:L-phenylalanine biosynthetic process"/>
    <property type="evidence" value="ECO:0007669"/>
    <property type="project" value="UniProtKB-UniPathway"/>
</dbReference>
<keyword evidence="13" id="KW-0413">Isomerase</keyword>
<evidence type="ECO:0000256" key="11">
    <source>
        <dbReference type="ARBA" id="ARBA00023141"/>
    </source>
</evidence>
<sequence length="355" mass="39039">MTEQLKQLRDRIDTIDSELLRLINMRAELAQQIGHQKNGVTYRPERESQVLARLQQLNRGPLTNEHITQLFIEIISACRAMEEPLTIAYLGPQGTFSEEAVTKRFGSTVAALACNSIDDVFRKVESGTASYGVVPVENSTEGAVGRTMDLLLQTSLTVCGEIELPVHQCLLAQQTDLTVIQKIYSHPQSFAQCLGWLNKHLPNLQAIARIDTASNADAARMAAADKNAAAIAGKKAADVFGLTICAKNIEDDPNNTTRFLVIGTQQVSASGKDKTSIVTSTSNRPGAIHELLAPFARYQVSMSRLESRPSRRGLWEYVFFIDIEGHQQDGNVAKALEEIRNKATFLKILGSYPSV</sequence>
<dbReference type="GO" id="GO:0004106">
    <property type="term" value="F:chorismate mutase activity"/>
    <property type="evidence" value="ECO:0007669"/>
    <property type="project" value="UniProtKB-EC"/>
</dbReference>
<dbReference type="PROSITE" id="PS51168">
    <property type="entry name" value="CHORISMATE_MUT_2"/>
    <property type="match status" value="1"/>
</dbReference>
<dbReference type="FunFam" id="3.40.190.10:FF:000034">
    <property type="entry name" value="Chorismate mutase/prephenate dehydratase"/>
    <property type="match status" value="1"/>
</dbReference>
<evidence type="ECO:0000256" key="10">
    <source>
        <dbReference type="ARBA" id="ARBA00022605"/>
    </source>
</evidence>
<dbReference type="InterPro" id="IPR001086">
    <property type="entry name" value="Preph_deHydtase"/>
</dbReference>
<dbReference type="GO" id="GO:0005737">
    <property type="term" value="C:cytoplasm"/>
    <property type="evidence" value="ECO:0007669"/>
    <property type="project" value="UniProtKB-SubCell"/>
</dbReference>
<evidence type="ECO:0000256" key="17">
    <source>
        <dbReference type="ARBA" id="ARBA00031520"/>
    </source>
</evidence>
<keyword evidence="25" id="KW-1185">Reference proteome</keyword>
<dbReference type="EC" id="4.2.1.51" evidence="7"/>
<dbReference type="GO" id="GO:0046417">
    <property type="term" value="P:chorismate metabolic process"/>
    <property type="evidence" value="ECO:0007669"/>
    <property type="project" value="InterPro"/>
</dbReference>
<evidence type="ECO:0000256" key="7">
    <source>
        <dbReference type="ARBA" id="ARBA00013147"/>
    </source>
</evidence>
<name>A0A0F7KJG9_9PROT</name>
<dbReference type="EMBL" id="VNHT01000063">
    <property type="protein sequence ID" value="TYP80139.1"/>
    <property type="molecule type" value="Genomic_DNA"/>
</dbReference>
<dbReference type="PATRIC" id="fig|44574.3.peg.4041"/>
<feature type="site" description="Essential for prephenate dehydratase activity" evidence="19">
    <location>
        <position position="257"/>
    </location>
</feature>
<dbReference type="InterPro" id="IPR002912">
    <property type="entry name" value="ACT_dom"/>
</dbReference>
<evidence type="ECO:0000259" key="20">
    <source>
        <dbReference type="PROSITE" id="PS51168"/>
    </source>
</evidence>
<evidence type="ECO:0000256" key="15">
    <source>
        <dbReference type="ARBA" id="ARBA00023268"/>
    </source>
</evidence>
<evidence type="ECO:0000313" key="24">
    <source>
        <dbReference type="EMBL" id="TYP80139.1"/>
    </source>
</evidence>
<keyword evidence="15" id="KW-0511">Multifunctional enzyme</keyword>
<dbReference type="PROSITE" id="PS51671">
    <property type="entry name" value="ACT"/>
    <property type="match status" value="1"/>
</dbReference>
<evidence type="ECO:0000256" key="2">
    <source>
        <dbReference type="ARBA" id="ARBA00002364"/>
    </source>
</evidence>
<evidence type="ECO:0000256" key="19">
    <source>
        <dbReference type="PIRSR" id="PIRSR001500-2"/>
    </source>
</evidence>
<dbReference type="PANTHER" id="PTHR21022">
    <property type="entry name" value="PREPHENATE DEHYDRATASE P PROTEIN"/>
    <property type="match status" value="1"/>
</dbReference>
<reference evidence="23 25" key="2">
    <citation type="journal article" date="2016" name="Genome Announc.">
        <title>Genome Sequence of Nitrosomonas communis Strain Nm2, a Mesophilic Ammonia-Oxidizing Bacterium Isolated from Mediterranean Soil.</title>
        <authorList>
            <person name="Kozlowski J.A."/>
            <person name="Kits K.D."/>
            <person name="Stein L.Y."/>
        </authorList>
    </citation>
    <scope>NUCLEOTIDE SEQUENCE [LARGE SCALE GENOMIC DNA]</scope>
    <source>
        <strain evidence="23 25">Nm2</strain>
    </source>
</reference>
<keyword evidence="10" id="KW-0028">Amino-acid biosynthesis</keyword>